<name>A0A8H6TZF6_9AGAR</name>
<reference evidence="7" key="1">
    <citation type="submission" date="2020-05" db="EMBL/GenBank/DDBJ databases">
        <title>Mycena genomes resolve the evolution of fungal bioluminescence.</title>
        <authorList>
            <person name="Tsai I.J."/>
        </authorList>
    </citation>
    <scope>NUCLEOTIDE SEQUENCE</scope>
    <source>
        <strain evidence="7">CCC161011</strain>
    </source>
</reference>
<evidence type="ECO:0000256" key="1">
    <source>
        <dbReference type="ARBA" id="ARBA00004123"/>
    </source>
</evidence>
<dbReference type="InterPro" id="IPR038744">
    <property type="entry name" value="Hri1_N"/>
</dbReference>
<evidence type="ECO:0000256" key="6">
    <source>
        <dbReference type="ARBA" id="ARBA00023242"/>
    </source>
</evidence>
<dbReference type="Gene3D" id="2.40.128.320">
    <property type="entry name" value="Protein HRI1, N-terminal domain"/>
    <property type="match status" value="1"/>
</dbReference>
<keyword evidence="8" id="KW-1185">Reference proteome</keyword>
<comment type="subcellular location">
    <subcellularLocation>
        <location evidence="2">Cytoplasm</location>
    </subcellularLocation>
    <subcellularLocation>
        <location evidence="1">Nucleus</location>
    </subcellularLocation>
</comment>
<dbReference type="AlphaFoldDB" id="A0A8H6TZF6"/>
<dbReference type="EMBL" id="JACAZI010000039">
    <property type="protein sequence ID" value="KAF7326933.1"/>
    <property type="molecule type" value="Genomic_DNA"/>
</dbReference>
<evidence type="ECO:0000256" key="2">
    <source>
        <dbReference type="ARBA" id="ARBA00004496"/>
    </source>
</evidence>
<proteinExistence type="inferred from homology"/>
<keyword evidence="5" id="KW-0963">Cytoplasm</keyword>
<dbReference type="GO" id="GO:0005737">
    <property type="term" value="C:cytoplasm"/>
    <property type="evidence" value="ECO:0007669"/>
    <property type="project" value="UniProtKB-SubCell"/>
</dbReference>
<gene>
    <name evidence="7" type="ORF">MVEN_02587200</name>
</gene>
<evidence type="ECO:0000256" key="5">
    <source>
        <dbReference type="ARBA" id="ARBA00022490"/>
    </source>
</evidence>
<evidence type="ECO:0000313" key="7">
    <source>
        <dbReference type="EMBL" id="KAF7326933.1"/>
    </source>
</evidence>
<evidence type="ECO:0000256" key="4">
    <source>
        <dbReference type="ARBA" id="ARBA00017063"/>
    </source>
</evidence>
<accession>A0A8H6TZF6</accession>
<dbReference type="Pfam" id="PF16815">
    <property type="entry name" value="HRI1"/>
    <property type="match status" value="1"/>
</dbReference>
<evidence type="ECO:0000256" key="3">
    <source>
        <dbReference type="ARBA" id="ARBA00005229"/>
    </source>
</evidence>
<organism evidence="7 8">
    <name type="scientific">Mycena venus</name>
    <dbReference type="NCBI Taxonomy" id="2733690"/>
    <lineage>
        <taxon>Eukaryota</taxon>
        <taxon>Fungi</taxon>
        <taxon>Dikarya</taxon>
        <taxon>Basidiomycota</taxon>
        <taxon>Agaricomycotina</taxon>
        <taxon>Agaricomycetes</taxon>
        <taxon>Agaricomycetidae</taxon>
        <taxon>Agaricales</taxon>
        <taxon>Marasmiineae</taxon>
        <taxon>Mycenaceae</taxon>
        <taxon>Mycena</taxon>
    </lineage>
</organism>
<dbReference type="InterPro" id="IPR031818">
    <property type="entry name" value="Hri1"/>
</dbReference>
<sequence>MPAASISFRESIRWIPDDASEPTRTIVLTSLKTGVFLDVRFDKESSNLDWAFAGYRSSLEPNFTKFTHHIDSRTLAPLDVLDIGTNTPLQNGTTLEAGEMVNPATGILTPYQEIWRDEECDDAVFVRNVAGSIWRARAGPWQLALGRTAQGVFWAWQAHKSGSGEDGWTRGLSTLLGAAMVFLTPRTLCGPSIPTTHRFTLPRAFLFCIPRNNTDAECPLTNRPLDGNGHYMNSFTFPDPALVAPGGFDPRIMVLLVVGDYNTFSGTKTGSGVLKVYTLEANLGIYTAPGTKPAYITVETAQYAVVVPDPTVEVDKTPLASDPSTPIQCFAMDVDPCTGAVSERNLFLAEPAGAAPVGKTIFQLGNPDAWPTTRQVGFRYANGIAEGPRGIIAGQFFQPIFTFLFRELIVFGSNEPANQFELIPFLAGPLEFGKFLADPLLTPTIVCQLSPWPGAIMPGTTSCAPIVSTSVSASSTPTASSGPIDVIEILAASLRNQKEMTTTTDCTNDQFDRPALHAGYWRG</sequence>
<comment type="caution">
    <text evidence="7">The sequence shown here is derived from an EMBL/GenBank/DDBJ whole genome shotgun (WGS) entry which is preliminary data.</text>
</comment>
<dbReference type="InterPro" id="IPR043047">
    <property type="entry name" value="Hri1_N_sf"/>
</dbReference>
<dbReference type="Proteomes" id="UP000620124">
    <property type="component" value="Unassembled WGS sequence"/>
</dbReference>
<comment type="similarity">
    <text evidence="3">Belongs to the HRI1 family.</text>
</comment>
<dbReference type="GO" id="GO:0005634">
    <property type="term" value="C:nucleus"/>
    <property type="evidence" value="ECO:0007669"/>
    <property type="project" value="UniProtKB-SubCell"/>
</dbReference>
<keyword evidence="6" id="KW-0539">Nucleus</keyword>
<evidence type="ECO:0000313" key="8">
    <source>
        <dbReference type="Proteomes" id="UP000620124"/>
    </source>
</evidence>
<protein>
    <recommendedName>
        <fullName evidence="4">Protein HRI1</fullName>
    </recommendedName>
</protein>
<dbReference type="CDD" id="cd11692">
    <property type="entry name" value="HRI1_N_like"/>
    <property type="match status" value="1"/>
</dbReference>
<dbReference type="OrthoDB" id="4045395at2759"/>